<dbReference type="AlphaFoldDB" id="A0A974HGD9"/>
<feature type="transmembrane region" description="Helical" evidence="1">
    <location>
        <begin position="44"/>
        <end position="67"/>
    </location>
</feature>
<evidence type="ECO:0000313" key="3">
    <source>
        <dbReference type="Proteomes" id="UP000694892"/>
    </source>
</evidence>
<protein>
    <submittedName>
        <fullName evidence="2">Uncharacterized protein</fullName>
    </submittedName>
</protein>
<gene>
    <name evidence="2" type="ORF">XELAEV_18031794mg</name>
</gene>
<sequence length="72" mass="8398">MKKCENMLAIILVLFSNAIQISKTNKLYCMITKPQQRICTLYTIIVHFTFALHTTCCCVLFMLLIYFSAVHY</sequence>
<evidence type="ECO:0000313" key="2">
    <source>
        <dbReference type="EMBL" id="OCT76591.1"/>
    </source>
</evidence>
<dbReference type="EMBL" id="CM004476">
    <property type="protein sequence ID" value="OCT76591.1"/>
    <property type="molecule type" value="Genomic_DNA"/>
</dbReference>
<name>A0A974HGD9_XENLA</name>
<keyword evidence="1" id="KW-1133">Transmembrane helix</keyword>
<accession>A0A974HGD9</accession>
<reference evidence="3" key="1">
    <citation type="journal article" date="2016" name="Nature">
        <title>Genome evolution in the allotetraploid frog Xenopus laevis.</title>
        <authorList>
            <person name="Session A.M."/>
            <person name="Uno Y."/>
            <person name="Kwon T."/>
            <person name="Chapman J.A."/>
            <person name="Toyoda A."/>
            <person name="Takahashi S."/>
            <person name="Fukui A."/>
            <person name="Hikosaka A."/>
            <person name="Suzuki A."/>
            <person name="Kondo M."/>
            <person name="van Heeringen S.J."/>
            <person name="Quigley I."/>
            <person name="Heinz S."/>
            <person name="Ogino H."/>
            <person name="Ochi H."/>
            <person name="Hellsten U."/>
            <person name="Lyons J.B."/>
            <person name="Simakov O."/>
            <person name="Putnam N."/>
            <person name="Stites J."/>
            <person name="Kuroki Y."/>
            <person name="Tanaka T."/>
            <person name="Michiue T."/>
            <person name="Watanabe M."/>
            <person name="Bogdanovic O."/>
            <person name="Lister R."/>
            <person name="Georgiou G."/>
            <person name="Paranjpe S.S."/>
            <person name="van Kruijsbergen I."/>
            <person name="Shu S."/>
            <person name="Carlson J."/>
            <person name="Kinoshita T."/>
            <person name="Ohta Y."/>
            <person name="Mawaribuchi S."/>
            <person name="Jenkins J."/>
            <person name="Grimwood J."/>
            <person name="Schmutz J."/>
            <person name="Mitros T."/>
            <person name="Mozaffari S.V."/>
            <person name="Suzuki Y."/>
            <person name="Haramoto Y."/>
            <person name="Yamamoto T.S."/>
            <person name="Takagi C."/>
            <person name="Heald R."/>
            <person name="Miller K."/>
            <person name="Haudenschild C."/>
            <person name="Kitzman J."/>
            <person name="Nakayama T."/>
            <person name="Izutsu Y."/>
            <person name="Robert J."/>
            <person name="Fortriede J."/>
            <person name="Burns K."/>
            <person name="Lotay V."/>
            <person name="Karimi K."/>
            <person name="Yasuoka Y."/>
            <person name="Dichmann D.S."/>
            <person name="Flajnik M.F."/>
            <person name="Houston D.W."/>
            <person name="Shendure J."/>
            <person name="DuPasquier L."/>
            <person name="Vize P.D."/>
            <person name="Zorn A.M."/>
            <person name="Ito M."/>
            <person name="Marcotte E.M."/>
            <person name="Wallingford J.B."/>
            <person name="Ito Y."/>
            <person name="Asashima M."/>
            <person name="Ueno N."/>
            <person name="Matsuda Y."/>
            <person name="Veenstra G.J."/>
            <person name="Fujiyama A."/>
            <person name="Harland R.M."/>
            <person name="Taira M."/>
            <person name="Rokhsar D.S."/>
        </authorList>
    </citation>
    <scope>NUCLEOTIDE SEQUENCE [LARGE SCALE GENOMIC DNA]</scope>
    <source>
        <strain evidence="3">J</strain>
    </source>
</reference>
<evidence type="ECO:0000256" key="1">
    <source>
        <dbReference type="SAM" id="Phobius"/>
    </source>
</evidence>
<dbReference type="Proteomes" id="UP000694892">
    <property type="component" value="Chromosome 6L"/>
</dbReference>
<keyword evidence="1" id="KW-0472">Membrane</keyword>
<keyword evidence="1" id="KW-0812">Transmembrane</keyword>
<proteinExistence type="predicted"/>
<organism evidence="2 3">
    <name type="scientific">Xenopus laevis</name>
    <name type="common">African clawed frog</name>
    <dbReference type="NCBI Taxonomy" id="8355"/>
    <lineage>
        <taxon>Eukaryota</taxon>
        <taxon>Metazoa</taxon>
        <taxon>Chordata</taxon>
        <taxon>Craniata</taxon>
        <taxon>Vertebrata</taxon>
        <taxon>Euteleostomi</taxon>
        <taxon>Amphibia</taxon>
        <taxon>Batrachia</taxon>
        <taxon>Anura</taxon>
        <taxon>Pipoidea</taxon>
        <taxon>Pipidae</taxon>
        <taxon>Xenopodinae</taxon>
        <taxon>Xenopus</taxon>
        <taxon>Xenopus</taxon>
    </lineage>
</organism>